<sequence length="291" mass="28701">MGRLPAARAVRGKGAATPRSGLFAAAVAVAVALGTAGCTGTAARPAPPTSAPGPTSVAGPGTAASPLGRQGPQAPQMTPVDAQKCSTTTVRGSGSGPLRIDGRWRPDPDALPDETVTVTRGPDAGSCPGDLPPKPDCSQAIPWTGLSVDALVHASGVQRWVSSSVPGPDDRRPGVAPGPDRAARTLTYTVMTPPPGGRLAIGPALVAGAAACASTTESTAAGATLLRGTVVDRWAPATGGAPRTAGFLAVLSPEGIAWALLGGPPWQGRDVDSAEAALQAALARFASSRAG</sequence>
<accession>A0ABN2S6T0</accession>
<reference evidence="2 3" key="1">
    <citation type="journal article" date="2019" name="Int. J. Syst. Evol. Microbiol.">
        <title>The Global Catalogue of Microorganisms (GCM) 10K type strain sequencing project: providing services to taxonomists for standard genome sequencing and annotation.</title>
        <authorList>
            <consortium name="The Broad Institute Genomics Platform"/>
            <consortium name="The Broad Institute Genome Sequencing Center for Infectious Disease"/>
            <person name="Wu L."/>
            <person name="Ma J."/>
        </authorList>
    </citation>
    <scope>NUCLEOTIDE SEQUENCE [LARGE SCALE GENOMIC DNA]</scope>
    <source>
        <strain evidence="2 3">JCM 15628</strain>
    </source>
</reference>
<evidence type="ECO:0000256" key="1">
    <source>
        <dbReference type="SAM" id="MobiDB-lite"/>
    </source>
</evidence>
<organism evidence="2 3">
    <name type="scientific">Terrabacter lapilli</name>
    <dbReference type="NCBI Taxonomy" id="436231"/>
    <lineage>
        <taxon>Bacteria</taxon>
        <taxon>Bacillati</taxon>
        <taxon>Actinomycetota</taxon>
        <taxon>Actinomycetes</taxon>
        <taxon>Micrococcales</taxon>
        <taxon>Intrasporangiaceae</taxon>
        <taxon>Terrabacter</taxon>
    </lineage>
</organism>
<feature type="region of interest" description="Disordered" evidence="1">
    <location>
        <begin position="161"/>
        <end position="181"/>
    </location>
</feature>
<keyword evidence="3" id="KW-1185">Reference proteome</keyword>
<comment type="caution">
    <text evidence="2">The sequence shown here is derived from an EMBL/GenBank/DDBJ whole genome shotgun (WGS) entry which is preliminary data.</text>
</comment>
<gene>
    <name evidence="2" type="ORF">GCM10009817_22980</name>
</gene>
<protein>
    <submittedName>
        <fullName evidence="2">Uncharacterized protein</fullName>
    </submittedName>
</protein>
<evidence type="ECO:0000313" key="3">
    <source>
        <dbReference type="Proteomes" id="UP001500013"/>
    </source>
</evidence>
<evidence type="ECO:0000313" key="2">
    <source>
        <dbReference type="EMBL" id="GAA1981298.1"/>
    </source>
</evidence>
<dbReference type="Proteomes" id="UP001500013">
    <property type="component" value="Unassembled WGS sequence"/>
</dbReference>
<dbReference type="RefSeq" id="WP_344062192.1">
    <property type="nucleotide sequence ID" value="NZ_BAAAPU010000007.1"/>
</dbReference>
<feature type="region of interest" description="Disordered" evidence="1">
    <location>
        <begin position="38"/>
        <end position="138"/>
    </location>
</feature>
<proteinExistence type="predicted"/>
<dbReference type="EMBL" id="BAAAPU010000007">
    <property type="protein sequence ID" value="GAA1981298.1"/>
    <property type="molecule type" value="Genomic_DNA"/>
</dbReference>
<name>A0ABN2S6T0_9MICO</name>